<gene>
    <name evidence="1" type="ordered locus">SYNW0185</name>
</gene>
<accession>Q7U9R8</accession>
<reference evidence="1 2" key="1">
    <citation type="journal article" date="2003" name="Nature">
        <title>The genome of a motile marine Synechococcus.</title>
        <authorList>
            <person name="Palenik B."/>
            <person name="Brahamsha B."/>
            <person name="Larimer F."/>
            <person name="Land M."/>
            <person name="Hauser L."/>
            <person name="Chain P."/>
            <person name="Lamerdin J."/>
            <person name="Regala W."/>
            <person name="Allen E.A."/>
            <person name="McCarren J."/>
            <person name="Paulsen I."/>
            <person name="Dufresne A."/>
            <person name="Partensky F."/>
            <person name="Webb E."/>
            <person name="Waterbury J."/>
        </authorList>
    </citation>
    <scope>NUCLEOTIDE SEQUENCE [LARGE SCALE GENOMIC DNA]</scope>
    <source>
        <strain evidence="1 2">WH8102</strain>
    </source>
</reference>
<dbReference type="eggNOG" id="ENOG5031YEN">
    <property type="taxonomic scope" value="Bacteria"/>
</dbReference>
<sequence>MTATTDAPGVFLLGLGAQKAGTSWLHAQLNRRRDADFGFLKEYHIHDALTLPAAGFSGRSRRSLLKPRTWRRQRFLDRPERYYAYFARLLRRPGIQLTGDITPSYCGLSAATLLTIRTGFINQGIPVKPLFLMRDPIERIVSSLRMQRRKQGLQDSTGEIQALCDLCRERPERINLRSDYGHTLTALKDSFGLKHCFIATYEQMFHQNCWAELCRFLGVRYQEPQWEQRVNVSRTDTDLPEELLKQLGQWQEPTLAAVQLHCPELDLTRLWPTASRWCSAR</sequence>
<protein>
    <submittedName>
        <fullName evidence="1">Conserved hypothetical</fullName>
    </submittedName>
</protein>
<dbReference type="SUPFAM" id="SSF52540">
    <property type="entry name" value="P-loop containing nucleoside triphosphate hydrolases"/>
    <property type="match status" value="1"/>
</dbReference>
<dbReference type="Gene3D" id="3.40.50.300">
    <property type="entry name" value="P-loop containing nucleotide triphosphate hydrolases"/>
    <property type="match status" value="1"/>
</dbReference>
<dbReference type="Proteomes" id="UP000001422">
    <property type="component" value="Chromosome"/>
</dbReference>
<dbReference type="EMBL" id="BX569689">
    <property type="protein sequence ID" value="CAE06700.1"/>
    <property type="molecule type" value="Genomic_DNA"/>
</dbReference>
<dbReference type="KEGG" id="syw:SYNW0185"/>
<proteinExistence type="predicted"/>
<evidence type="ECO:0000313" key="1">
    <source>
        <dbReference type="EMBL" id="CAE06700.1"/>
    </source>
</evidence>
<dbReference type="HOGENOM" id="CLU_017703_3_1_3"/>
<organism evidence="1 2">
    <name type="scientific">Parasynechococcus marenigrum (strain WH8102)</name>
    <dbReference type="NCBI Taxonomy" id="84588"/>
    <lineage>
        <taxon>Bacteria</taxon>
        <taxon>Bacillati</taxon>
        <taxon>Cyanobacteriota</taxon>
        <taxon>Cyanophyceae</taxon>
        <taxon>Synechococcales</taxon>
        <taxon>Prochlorococcaceae</taxon>
        <taxon>Parasynechococcus</taxon>
        <taxon>Parasynechococcus marenigrum</taxon>
    </lineage>
</organism>
<keyword evidence="2" id="KW-1185">Reference proteome</keyword>
<evidence type="ECO:0000313" key="2">
    <source>
        <dbReference type="Proteomes" id="UP000001422"/>
    </source>
</evidence>
<dbReference type="STRING" id="84588.SYNW0185"/>
<dbReference type="RefSeq" id="WP_011127061.1">
    <property type="nucleotide sequence ID" value="NC_005070.1"/>
</dbReference>
<name>Q7U9R8_PARMW</name>
<dbReference type="InterPro" id="IPR027417">
    <property type="entry name" value="P-loop_NTPase"/>
</dbReference>
<dbReference type="AlphaFoldDB" id="Q7U9R8"/>